<dbReference type="AlphaFoldDB" id="A0A7W1X8H3"/>
<dbReference type="Proteomes" id="UP000530514">
    <property type="component" value="Unassembled WGS sequence"/>
</dbReference>
<dbReference type="EMBL" id="JACEIP010000004">
    <property type="protein sequence ID" value="MBA4542018.1"/>
    <property type="molecule type" value="Genomic_DNA"/>
</dbReference>
<accession>A0A7W1X8H3</accession>
<organism evidence="1 2">
    <name type="scientific">Thermoactinomyces daqus</name>
    <dbReference type="NCBI Taxonomy" id="1329516"/>
    <lineage>
        <taxon>Bacteria</taxon>
        <taxon>Bacillati</taxon>
        <taxon>Bacillota</taxon>
        <taxon>Bacilli</taxon>
        <taxon>Bacillales</taxon>
        <taxon>Thermoactinomycetaceae</taxon>
        <taxon>Thermoactinomyces</taxon>
    </lineage>
</organism>
<name>A0A7W1X8H3_9BACL</name>
<protein>
    <submittedName>
        <fullName evidence="1">Uncharacterized protein</fullName>
    </submittedName>
</protein>
<evidence type="ECO:0000313" key="2">
    <source>
        <dbReference type="Proteomes" id="UP000530514"/>
    </source>
</evidence>
<dbReference type="RefSeq" id="WP_033099425.1">
    <property type="nucleotide sequence ID" value="NZ_JACEIP010000004.1"/>
</dbReference>
<comment type="caution">
    <text evidence="1">The sequence shown here is derived from an EMBL/GenBank/DDBJ whole genome shotgun (WGS) entry which is preliminary data.</text>
</comment>
<reference evidence="1 2" key="1">
    <citation type="submission" date="2020-07" db="EMBL/GenBank/DDBJ databases">
        <authorList>
            <person name="Feng H."/>
        </authorList>
    </citation>
    <scope>NUCLEOTIDE SEQUENCE [LARGE SCALE GENOMIC DNA]</scope>
    <source>
        <strain evidence="2">s-11</strain>
    </source>
</reference>
<gene>
    <name evidence="1" type="ORF">H1164_03765</name>
</gene>
<sequence length="80" mass="9222">MSLKAQFSKRELEALRAGVTMLIVQQHREIADYGAKIIAYYLADDSTFASLSSTLRMLQNLSRRLSEELDAWEPEKEEEE</sequence>
<keyword evidence="2" id="KW-1185">Reference proteome</keyword>
<proteinExistence type="predicted"/>
<evidence type="ECO:0000313" key="1">
    <source>
        <dbReference type="EMBL" id="MBA4542018.1"/>
    </source>
</evidence>